<keyword evidence="2" id="KW-1185">Reference proteome</keyword>
<feature type="compositionally biased region" description="Polar residues" evidence="1">
    <location>
        <begin position="159"/>
        <end position="169"/>
    </location>
</feature>
<evidence type="ECO:0000313" key="3">
    <source>
        <dbReference type="WBParaSite" id="jg4921"/>
    </source>
</evidence>
<proteinExistence type="predicted"/>
<evidence type="ECO:0000256" key="1">
    <source>
        <dbReference type="SAM" id="MobiDB-lite"/>
    </source>
</evidence>
<sequence>MEAVILTLETMWTPSIGQKMGWSGVYNRPPASAKLDLDSTTSRPTTVTTSRGGDADLIKIITSDLAKCLKKMKTLRINNMILDRLLVVCKFGDSKGDAAEQSKTISKKLENGGVKPEKDAVNTRKQGKSQSKDLKDSAKISQTPKKDGRLRPPPILEESPQQKPAKSATLNEQDFEAALEEFLQQAGKAPRLKEQGNIKKLNRRDVRGKPYFRGDLDVPKAIKKIKHEYGIASSSSANSESSPSIEKPRNIATRNKTKKQNKVLIDSSSPSSQARSSFNYIRQRKRNHQALKQILRDLITLKQSTYSDHNDQSNEDLRKFLIARRRLSPQSRFQGIELFDPLTGGYIYEGSNGQAPGIALSDLASTSNSDRVGVVRTPNSAGPFAFGPRTPTRYPNTNNVGRPAVLVSPPRVTTGNFASNGNVYAANGGNSLLSTGGFTHVDVGTGFGPIPPELCKDYYPYCQQIIPSGFCTSDFYPLKMKREFCPMGCALCS</sequence>
<reference evidence="3" key="1">
    <citation type="submission" date="2022-11" db="UniProtKB">
        <authorList>
            <consortium name="WormBaseParasite"/>
        </authorList>
    </citation>
    <scope>IDENTIFICATION</scope>
</reference>
<evidence type="ECO:0000313" key="2">
    <source>
        <dbReference type="Proteomes" id="UP000887574"/>
    </source>
</evidence>
<feature type="compositionally biased region" description="Low complexity" evidence="1">
    <location>
        <begin position="233"/>
        <end position="244"/>
    </location>
</feature>
<feature type="region of interest" description="Disordered" evidence="1">
    <location>
        <begin position="383"/>
        <end position="403"/>
    </location>
</feature>
<organism evidence="2 3">
    <name type="scientific">Ditylenchus dipsaci</name>
    <dbReference type="NCBI Taxonomy" id="166011"/>
    <lineage>
        <taxon>Eukaryota</taxon>
        <taxon>Metazoa</taxon>
        <taxon>Ecdysozoa</taxon>
        <taxon>Nematoda</taxon>
        <taxon>Chromadorea</taxon>
        <taxon>Rhabditida</taxon>
        <taxon>Tylenchina</taxon>
        <taxon>Tylenchomorpha</taxon>
        <taxon>Sphaerularioidea</taxon>
        <taxon>Anguinidae</taxon>
        <taxon>Anguininae</taxon>
        <taxon>Ditylenchus</taxon>
    </lineage>
</organism>
<feature type="region of interest" description="Disordered" evidence="1">
    <location>
        <begin position="99"/>
        <end position="169"/>
    </location>
</feature>
<feature type="region of interest" description="Disordered" evidence="1">
    <location>
        <begin position="230"/>
        <end position="276"/>
    </location>
</feature>
<dbReference type="WBParaSite" id="jg4921">
    <property type="protein sequence ID" value="jg4921"/>
    <property type="gene ID" value="jg4921"/>
</dbReference>
<dbReference type="AlphaFoldDB" id="A0A915ECM3"/>
<accession>A0A915ECM3</accession>
<feature type="compositionally biased region" description="Basic and acidic residues" evidence="1">
    <location>
        <begin position="130"/>
        <end position="150"/>
    </location>
</feature>
<feature type="compositionally biased region" description="Low complexity" evidence="1">
    <location>
        <begin position="267"/>
        <end position="276"/>
    </location>
</feature>
<dbReference type="Proteomes" id="UP000887574">
    <property type="component" value="Unplaced"/>
</dbReference>
<feature type="compositionally biased region" description="Basic and acidic residues" evidence="1">
    <location>
        <begin position="107"/>
        <end position="122"/>
    </location>
</feature>
<protein>
    <submittedName>
        <fullName evidence="3">ShKT domain-containing protein</fullName>
    </submittedName>
</protein>
<name>A0A915ECM3_9BILA</name>